<comment type="caution">
    <text evidence="1">The sequence shown here is derived from an EMBL/GenBank/DDBJ whole genome shotgun (WGS) entry which is preliminary data.</text>
</comment>
<organism evidence="1 2">
    <name type="scientific">Symbiodinium microadriaticum</name>
    <name type="common">Dinoflagellate</name>
    <name type="synonym">Zooxanthella microadriatica</name>
    <dbReference type="NCBI Taxonomy" id="2951"/>
    <lineage>
        <taxon>Eukaryota</taxon>
        <taxon>Sar</taxon>
        <taxon>Alveolata</taxon>
        <taxon>Dinophyceae</taxon>
        <taxon>Suessiales</taxon>
        <taxon>Symbiodiniaceae</taxon>
        <taxon>Symbiodinium</taxon>
    </lineage>
</organism>
<dbReference type="EMBL" id="LSRX01000031">
    <property type="protein sequence ID" value="OLQ13203.1"/>
    <property type="molecule type" value="Genomic_DNA"/>
</dbReference>
<protein>
    <submittedName>
        <fullName evidence="1">Uncharacterized protein</fullName>
    </submittedName>
</protein>
<dbReference type="Proteomes" id="UP000186817">
    <property type="component" value="Unassembled WGS sequence"/>
</dbReference>
<evidence type="ECO:0000313" key="1">
    <source>
        <dbReference type="EMBL" id="OLQ13203.1"/>
    </source>
</evidence>
<gene>
    <name evidence="1" type="ORF">AK812_SmicGene2838</name>
</gene>
<proteinExistence type="predicted"/>
<keyword evidence="2" id="KW-1185">Reference proteome</keyword>
<sequence length="159" mass="17604">MGGKKRQPDQAVKWNELGAQGRPIGDSCGNCYLTWLEGYPHYATLKELRAEIDQKPELKRDFAATCKRRLEMSEAFDEDFPTPSEVLEEMIVGHMTYYEVALLTEADLTRMFGKTPKALGLTAAATLNEHGQPVQSVYHVGLPGPLHVSLQVGGILNSD</sequence>
<reference evidence="1 2" key="1">
    <citation type="submission" date="2016-02" db="EMBL/GenBank/DDBJ databases">
        <title>Genome analysis of coral dinoflagellate symbionts highlights evolutionary adaptations to a symbiotic lifestyle.</title>
        <authorList>
            <person name="Aranda M."/>
            <person name="Li Y."/>
            <person name="Liew Y.J."/>
            <person name="Baumgarten S."/>
            <person name="Simakov O."/>
            <person name="Wilson M."/>
            <person name="Piel J."/>
            <person name="Ashoor H."/>
            <person name="Bougouffa S."/>
            <person name="Bajic V.B."/>
            <person name="Ryu T."/>
            <person name="Ravasi T."/>
            <person name="Bayer T."/>
            <person name="Micklem G."/>
            <person name="Kim H."/>
            <person name="Bhak J."/>
            <person name="Lajeunesse T.C."/>
            <person name="Voolstra C.R."/>
        </authorList>
    </citation>
    <scope>NUCLEOTIDE SEQUENCE [LARGE SCALE GENOMIC DNA]</scope>
    <source>
        <strain evidence="1 2">CCMP2467</strain>
    </source>
</reference>
<accession>A0A1Q9F0P0</accession>
<dbReference type="AlphaFoldDB" id="A0A1Q9F0P0"/>
<evidence type="ECO:0000313" key="2">
    <source>
        <dbReference type="Proteomes" id="UP000186817"/>
    </source>
</evidence>
<name>A0A1Q9F0P0_SYMMI</name>